<dbReference type="InterPro" id="IPR000792">
    <property type="entry name" value="Tscrpt_reg_LuxR_C"/>
</dbReference>
<dbReference type="SUPFAM" id="SSF52172">
    <property type="entry name" value="CheY-like"/>
    <property type="match status" value="1"/>
</dbReference>
<reference evidence="9" key="1">
    <citation type="journal article" date="2020" name="mSystems">
        <title>Genome- and Community-Level Interaction Insights into Carbon Utilization and Element Cycling Functions of Hydrothermarchaeota in Hydrothermal Sediment.</title>
        <authorList>
            <person name="Zhou Z."/>
            <person name="Liu Y."/>
            <person name="Xu W."/>
            <person name="Pan J."/>
            <person name="Luo Z.H."/>
            <person name="Li M."/>
        </authorList>
    </citation>
    <scope>NUCLEOTIDE SEQUENCE [LARGE SCALE GENOMIC DNA]</scope>
    <source>
        <strain evidence="9">SpSt-456</strain>
    </source>
</reference>
<feature type="modified residue" description="4-aspartylphosphate" evidence="6">
    <location>
        <position position="85"/>
    </location>
</feature>
<keyword evidence="1 6" id="KW-0597">Phosphoprotein</keyword>
<dbReference type="Gene3D" id="1.10.10.10">
    <property type="entry name" value="Winged helix-like DNA-binding domain superfamily/Winged helix DNA-binding domain"/>
    <property type="match status" value="1"/>
</dbReference>
<name>A0A832EAB7_9BACT</name>
<dbReference type="SMART" id="SM00421">
    <property type="entry name" value="HTH_LUXR"/>
    <property type="match status" value="1"/>
</dbReference>
<dbReference type="GO" id="GO:0006355">
    <property type="term" value="P:regulation of DNA-templated transcription"/>
    <property type="evidence" value="ECO:0007669"/>
    <property type="project" value="InterPro"/>
</dbReference>
<evidence type="ECO:0000259" key="7">
    <source>
        <dbReference type="PROSITE" id="PS50043"/>
    </source>
</evidence>
<evidence type="ECO:0000256" key="4">
    <source>
        <dbReference type="ARBA" id="ARBA00023125"/>
    </source>
</evidence>
<dbReference type="SMART" id="SM00448">
    <property type="entry name" value="REC"/>
    <property type="match status" value="1"/>
</dbReference>
<dbReference type="Gene3D" id="3.40.50.2300">
    <property type="match status" value="1"/>
</dbReference>
<keyword evidence="4" id="KW-0238">DNA-binding</keyword>
<feature type="domain" description="Response regulatory" evidence="8">
    <location>
        <begin position="36"/>
        <end position="150"/>
    </location>
</feature>
<evidence type="ECO:0000256" key="1">
    <source>
        <dbReference type="ARBA" id="ARBA00022553"/>
    </source>
</evidence>
<evidence type="ECO:0000256" key="5">
    <source>
        <dbReference type="ARBA" id="ARBA00023163"/>
    </source>
</evidence>
<organism evidence="9">
    <name type="scientific">Desulfacinum infernum</name>
    <dbReference type="NCBI Taxonomy" id="35837"/>
    <lineage>
        <taxon>Bacteria</taxon>
        <taxon>Pseudomonadati</taxon>
        <taxon>Thermodesulfobacteriota</taxon>
        <taxon>Syntrophobacteria</taxon>
        <taxon>Syntrophobacterales</taxon>
        <taxon>Syntrophobacteraceae</taxon>
        <taxon>Desulfacinum</taxon>
    </lineage>
</organism>
<gene>
    <name evidence="9" type="ORF">ENS06_07145</name>
</gene>
<dbReference type="InterPro" id="IPR036388">
    <property type="entry name" value="WH-like_DNA-bd_sf"/>
</dbReference>
<protein>
    <submittedName>
        <fullName evidence="9">Response regulator transcription factor</fullName>
    </submittedName>
</protein>
<comment type="caution">
    <text evidence="9">The sequence shown here is derived from an EMBL/GenBank/DDBJ whole genome shotgun (WGS) entry which is preliminary data.</text>
</comment>
<evidence type="ECO:0000256" key="2">
    <source>
        <dbReference type="ARBA" id="ARBA00023012"/>
    </source>
</evidence>
<dbReference type="Pfam" id="PF00072">
    <property type="entry name" value="Response_reg"/>
    <property type="match status" value="1"/>
</dbReference>
<evidence type="ECO:0000256" key="3">
    <source>
        <dbReference type="ARBA" id="ARBA00023015"/>
    </source>
</evidence>
<keyword evidence="2" id="KW-0902">Two-component regulatory system</keyword>
<dbReference type="FunFam" id="3.40.50.2300:FF:000018">
    <property type="entry name" value="DNA-binding transcriptional regulator NtrC"/>
    <property type="match status" value="1"/>
</dbReference>
<keyword evidence="5" id="KW-0804">Transcription</keyword>
<dbReference type="GO" id="GO:0000160">
    <property type="term" value="P:phosphorelay signal transduction system"/>
    <property type="evidence" value="ECO:0007669"/>
    <property type="project" value="UniProtKB-KW"/>
</dbReference>
<dbReference type="CDD" id="cd17537">
    <property type="entry name" value="REC_FixJ"/>
    <property type="match status" value="1"/>
</dbReference>
<proteinExistence type="predicted"/>
<dbReference type="GO" id="GO:0003677">
    <property type="term" value="F:DNA binding"/>
    <property type="evidence" value="ECO:0007669"/>
    <property type="project" value="UniProtKB-KW"/>
</dbReference>
<dbReference type="CDD" id="cd06170">
    <property type="entry name" value="LuxR_C_like"/>
    <property type="match status" value="1"/>
</dbReference>
<evidence type="ECO:0000313" key="9">
    <source>
        <dbReference type="EMBL" id="HFK97087.1"/>
    </source>
</evidence>
<sequence>MEWPRAAKGRISVRESFPDRYALKKDRAVTREEPAVIYVVDDDPSVRKSLERLLRSAGYAVVTFASGAEFLNRPCRDVPGCLILDMEMPELSGLELQERLSERHHPIPVIFITGYGTVAKSVRAMKAGALDFLQKPFDDAEFLQVVSQAVAASRQGRHVRLEKEELRARLKSLTPRERQVFELVVVGMLNKQIAFELGTTEKTVKVHRARVMEKMGAKSLSDLVRFALLLGLGFPANKTPSAPQPDR</sequence>
<dbReference type="SUPFAM" id="SSF46894">
    <property type="entry name" value="C-terminal effector domain of the bipartite response regulators"/>
    <property type="match status" value="1"/>
</dbReference>
<evidence type="ECO:0000256" key="6">
    <source>
        <dbReference type="PROSITE-ProRule" id="PRU00169"/>
    </source>
</evidence>
<dbReference type="PROSITE" id="PS50110">
    <property type="entry name" value="RESPONSE_REGULATORY"/>
    <property type="match status" value="1"/>
</dbReference>
<dbReference type="InterPro" id="IPR001789">
    <property type="entry name" value="Sig_transdc_resp-reg_receiver"/>
</dbReference>
<dbReference type="PANTHER" id="PTHR44688:SF16">
    <property type="entry name" value="DNA-BINDING TRANSCRIPTIONAL ACTIVATOR DEVR_DOSR"/>
    <property type="match status" value="1"/>
</dbReference>
<dbReference type="InterPro" id="IPR016032">
    <property type="entry name" value="Sig_transdc_resp-reg_C-effctor"/>
</dbReference>
<evidence type="ECO:0000259" key="8">
    <source>
        <dbReference type="PROSITE" id="PS50110"/>
    </source>
</evidence>
<feature type="domain" description="HTH luxR-type" evidence="7">
    <location>
        <begin position="166"/>
        <end position="231"/>
    </location>
</feature>
<dbReference type="PANTHER" id="PTHR44688">
    <property type="entry name" value="DNA-BINDING TRANSCRIPTIONAL ACTIVATOR DEVR_DOSR"/>
    <property type="match status" value="1"/>
</dbReference>
<dbReference type="EMBL" id="DSTK01000021">
    <property type="protein sequence ID" value="HFK97087.1"/>
    <property type="molecule type" value="Genomic_DNA"/>
</dbReference>
<dbReference type="AlphaFoldDB" id="A0A832EAB7"/>
<dbReference type="Pfam" id="PF00196">
    <property type="entry name" value="GerE"/>
    <property type="match status" value="1"/>
</dbReference>
<dbReference type="PRINTS" id="PR00038">
    <property type="entry name" value="HTHLUXR"/>
</dbReference>
<dbReference type="InterPro" id="IPR011006">
    <property type="entry name" value="CheY-like_superfamily"/>
</dbReference>
<accession>A0A832EAB7</accession>
<dbReference type="PROSITE" id="PS50043">
    <property type="entry name" value="HTH_LUXR_2"/>
    <property type="match status" value="1"/>
</dbReference>
<keyword evidence="3" id="KW-0805">Transcription regulation</keyword>